<protein>
    <submittedName>
        <fullName evidence="2">Uncharacterized protein</fullName>
    </submittedName>
</protein>
<proteinExistence type="predicted"/>
<name>A0A6B0YTS7_9CHLR</name>
<feature type="compositionally biased region" description="Basic and acidic residues" evidence="1">
    <location>
        <begin position="74"/>
        <end position="98"/>
    </location>
</feature>
<evidence type="ECO:0000256" key="1">
    <source>
        <dbReference type="SAM" id="MobiDB-lite"/>
    </source>
</evidence>
<comment type="caution">
    <text evidence="2">The sequence shown here is derived from an EMBL/GenBank/DDBJ whole genome shotgun (WGS) entry which is preliminary data.</text>
</comment>
<organism evidence="2">
    <name type="scientific">Caldilineaceae bacterium SB0664_bin_27</name>
    <dbReference type="NCBI Taxonomy" id="2605260"/>
    <lineage>
        <taxon>Bacteria</taxon>
        <taxon>Bacillati</taxon>
        <taxon>Chloroflexota</taxon>
        <taxon>Caldilineae</taxon>
        <taxon>Caldilineales</taxon>
        <taxon>Caldilineaceae</taxon>
    </lineage>
</organism>
<dbReference type="AlphaFoldDB" id="A0A6B0YTS7"/>
<dbReference type="EMBL" id="VXRG01000094">
    <property type="protein sequence ID" value="MXY94017.1"/>
    <property type="molecule type" value="Genomic_DNA"/>
</dbReference>
<evidence type="ECO:0000313" key="2">
    <source>
        <dbReference type="EMBL" id="MXY94017.1"/>
    </source>
</evidence>
<feature type="region of interest" description="Disordered" evidence="1">
    <location>
        <begin position="74"/>
        <end position="122"/>
    </location>
</feature>
<accession>A0A6B0YTS7</accession>
<reference evidence="2" key="1">
    <citation type="submission" date="2019-09" db="EMBL/GenBank/DDBJ databases">
        <title>Characterisation of the sponge microbiome using genome-centric metagenomics.</title>
        <authorList>
            <person name="Engelberts J.P."/>
            <person name="Robbins S.J."/>
            <person name="De Goeij J.M."/>
            <person name="Aranda M."/>
            <person name="Bell S.C."/>
            <person name="Webster N.S."/>
        </authorList>
    </citation>
    <scope>NUCLEOTIDE SEQUENCE</scope>
    <source>
        <strain evidence="2">SB0664_bin_27</strain>
    </source>
</reference>
<gene>
    <name evidence="2" type="ORF">F4Y42_11295</name>
</gene>
<feature type="region of interest" description="Disordered" evidence="1">
    <location>
        <begin position="1"/>
        <end position="21"/>
    </location>
</feature>
<sequence length="122" mass="14554">MKQTRHPEYARGYGEGKQVGFEEGRIKGREEILAQGDEAFVRKYEREREEAYARGYDAGRLERESLEFARGYEKGREEGLTEGYKRCHDSYNRSDRAGRTPRRRQRQRRDAAQLPFDWEDDE</sequence>